<dbReference type="Gene3D" id="1.10.418.20">
    <property type="match status" value="1"/>
</dbReference>
<protein>
    <submittedName>
        <fullName evidence="3">Uncharacterized protein</fullName>
    </submittedName>
</protein>
<evidence type="ECO:0000256" key="1">
    <source>
        <dbReference type="ARBA" id="ARBA00022807"/>
    </source>
</evidence>
<sequence>MPFQFSSKLSKRDTFSDNDKRCRANSTLSVQTITRNLSRHLSKDKGAFQAVQSDGSRSRKGQPIVLDDDDSDDPHILEKTENKAPEYLKDAKIYFPSRDDPECVEVCNNDMECLASEGYLISTIMNFYIRYLKQQGASVRRNKRLRKSPDLVGCNDFDLTALVLSEQKIQRQLLKQSVGKRKISCLEDGDFDHPYALEEQRANLKQLYEASSSGITSQNSIHQQRPNMVSDSLGCVQMQTPSMHPDCNHTSDYTPLLPASIK</sequence>
<evidence type="ECO:0000313" key="4">
    <source>
        <dbReference type="Proteomes" id="UP001058974"/>
    </source>
</evidence>
<evidence type="ECO:0000313" key="3">
    <source>
        <dbReference type="EMBL" id="KAI5432071.1"/>
    </source>
</evidence>
<dbReference type="PANTHER" id="PTHR46915:SF2">
    <property type="entry name" value="UBIQUITIN-LIKE PROTEASE 4"/>
    <property type="match status" value="1"/>
</dbReference>
<dbReference type="EMBL" id="JAMSHJ010000003">
    <property type="protein sequence ID" value="KAI5432071.1"/>
    <property type="molecule type" value="Genomic_DNA"/>
</dbReference>
<dbReference type="Gramene" id="Psat03G0599800-T1">
    <property type="protein sequence ID" value="KAI5432071.1"/>
    <property type="gene ID" value="KIW84_035998"/>
</dbReference>
<keyword evidence="1" id="KW-0645">Protease</keyword>
<keyword evidence="1" id="KW-0788">Thiol protease</keyword>
<keyword evidence="4" id="KW-1185">Reference proteome</keyword>
<gene>
    <name evidence="3" type="ORF">KIW84_035998</name>
</gene>
<dbReference type="PANTHER" id="PTHR46915">
    <property type="entry name" value="UBIQUITIN-LIKE PROTEASE 4-RELATED"/>
    <property type="match status" value="1"/>
</dbReference>
<accession>A0A9D4Y337</accession>
<dbReference type="Proteomes" id="UP001058974">
    <property type="component" value="Chromosome 3"/>
</dbReference>
<organism evidence="3 4">
    <name type="scientific">Pisum sativum</name>
    <name type="common">Garden pea</name>
    <name type="synonym">Lathyrus oleraceus</name>
    <dbReference type="NCBI Taxonomy" id="3888"/>
    <lineage>
        <taxon>Eukaryota</taxon>
        <taxon>Viridiplantae</taxon>
        <taxon>Streptophyta</taxon>
        <taxon>Embryophyta</taxon>
        <taxon>Tracheophyta</taxon>
        <taxon>Spermatophyta</taxon>
        <taxon>Magnoliopsida</taxon>
        <taxon>eudicotyledons</taxon>
        <taxon>Gunneridae</taxon>
        <taxon>Pentapetalae</taxon>
        <taxon>rosids</taxon>
        <taxon>fabids</taxon>
        <taxon>Fabales</taxon>
        <taxon>Fabaceae</taxon>
        <taxon>Papilionoideae</taxon>
        <taxon>50 kb inversion clade</taxon>
        <taxon>NPAAA clade</taxon>
        <taxon>Hologalegina</taxon>
        <taxon>IRL clade</taxon>
        <taxon>Fabeae</taxon>
        <taxon>Lathyrus</taxon>
    </lineage>
</organism>
<feature type="region of interest" description="Disordered" evidence="2">
    <location>
        <begin position="48"/>
        <end position="75"/>
    </location>
</feature>
<dbReference type="GO" id="GO:0008234">
    <property type="term" value="F:cysteine-type peptidase activity"/>
    <property type="evidence" value="ECO:0007669"/>
    <property type="project" value="UniProtKB-KW"/>
</dbReference>
<comment type="caution">
    <text evidence="3">The sequence shown here is derived from an EMBL/GenBank/DDBJ whole genome shotgun (WGS) entry which is preliminary data.</text>
</comment>
<reference evidence="3 4" key="1">
    <citation type="journal article" date="2022" name="Nat. Genet.">
        <title>Improved pea reference genome and pan-genome highlight genomic features and evolutionary characteristics.</title>
        <authorList>
            <person name="Yang T."/>
            <person name="Liu R."/>
            <person name="Luo Y."/>
            <person name="Hu S."/>
            <person name="Wang D."/>
            <person name="Wang C."/>
            <person name="Pandey M.K."/>
            <person name="Ge S."/>
            <person name="Xu Q."/>
            <person name="Li N."/>
            <person name="Li G."/>
            <person name="Huang Y."/>
            <person name="Saxena R.K."/>
            <person name="Ji Y."/>
            <person name="Li M."/>
            <person name="Yan X."/>
            <person name="He Y."/>
            <person name="Liu Y."/>
            <person name="Wang X."/>
            <person name="Xiang C."/>
            <person name="Varshney R.K."/>
            <person name="Ding H."/>
            <person name="Gao S."/>
            <person name="Zong X."/>
        </authorList>
    </citation>
    <scope>NUCLEOTIDE SEQUENCE [LARGE SCALE GENOMIC DNA]</scope>
    <source>
        <strain evidence="3 4">cv. Zhongwan 6</strain>
    </source>
</reference>
<evidence type="ECO:0000256" key="2">
    <source>
        <dbReference type="SAM" id="MobiDB-lite"/>
    </source>
</evidence>
<keyword evidence="1" id="KW-0378">Hydrolase</keyword>
<name>A0A9D4Y337_PEA</name>
<dbReference type="AlphaFoldDB" id="A0A9D4Y337"/>
<proteinExistence type="predicted"/>